<comment type="caution">
    <text evidence="2">The sequence shown here is derived from an EMBL/GenBank/DDBJ whole genome shotgun (WGS) entry which is preliminary data.</text>
</comment>
<evidence type="ECO:0000313" key="2">
    <source>
        <dbReference type="EMBL" id="OHS95615.1"/>
    </source>
</evidence>
<organism evidence="2 3">
    <name type="scientific">Tritrichomonas foetus</name>
    <dbReference type="NCBI Taxonomy" id="1144522"/>
    <lineage>
        <taxon>Eukaryota</taxon>
        <taxon>Metamonada</taxon>
        <taxon>Parabasalia</taxon>
        <taxon>Tritrichomonadida</taxon>
        <taxon>Tritrichomonadidae</taxon>
        <taxon>Tritrichomonas</taxon>
    </lineage>
</organism>
<proteinExistence type="predicted"/>
<dbReference type="VEuPathDB" id="TrichDB:TRFO_38277"/>
<dbReference type="PANTHER" id="PTHR44324">
    <property type="entry name" value="WD40 REPEAT DOMAIN 95"/>
    <property type="match status" value="1"/>
</dbReference>
<reference evidence="2" key="1">
    <citation type="submission" date="2016-10" db="EMBL/GenBank/DDBJ databases">
        <authorList>
            <person name="Benchimol M."/>
            <person name="Almeida L.G."/>
            <person name="Vasconcelos A.T."/>
            <person name="Perreira-Neves A."/>
            <person name="Rosa I.A."/>
            <person name="Tasca T."/>
            <person name="Bogo M.R."/>
            <person name="de Souza W."/>
        </authorList>
    </citation>
    <scope>NUCLEOTIDE SEQUENCE [LARGE SCALE GENOMIC DNA]</scope>
    <source>
        <strain evidence="2">K</strain>
    </source>
</reference>
<dbReference type="InterPro" id="IPR015943">
    <property type="entry name" value="WD40/YVTN_repeat-like_dom_sf"/>
</dbReference>
<dbReference type="Proteomes" id="UP000179807">
    <property type="component" value="Unassembled WGS sequence"/>
</dbReference>
<dbReference type="OrthoDB" id="6262491at2759"/>
<dbReference type="RefSeq" id="XP_068348752.1">
    <property type="nucleotide sequence ID" value="XM_068511949.1"/>
</dbReference>
<name>A0A1J4JBK1_9EUKA</name>
<keyword evidence="1" id="KW-0677">Repeat</keyword>
<evidence type="ECO:0000313" key="3">
    <source>
        <dbReference type="Proteomes" id="UP000179807"/>
    </source>
</evidence>
<sequence length="325" mass="37563">MINRRLLFYDLENLTQLPVEMGASPSAKKIKLMTQTDAKDALRVINSPMMPLYNVPMTLTMADEILNDVKFQYFWIGDDQGVLEYYKLSAPMRRKGLDYKIERIARHTMHRGGITQISIITALGCYASSSMDHTVKFWTFNEATRKFHLIRNFIDQTSILGFVYTPRQKALTTCSVSRDAFVWTISPPQKMFKLGGHYNQLSHISDFITTTNEKYIVTMTIKKEFRLWDPMNYQKIREWSGLVMMRPENHYGAMIFDEKRHALITAASFPVKWAEDVSALNESLEPVTHSHTIVGCMYAKIFNEIVTVDSINSIKIWDLETGRNS</sequence>
<keyword evidence="3" id="KW-1185">Reference proteome</keyword>
<dbReference type="SMART" id="SM00320">
    <property type="entry name" value="WD40"/>
    <property type="match status" value="4"/>
</dbReference>
<dbReference type="EMBL" id="MLAK01001234">
    <property type="protein sequence ID" value="OHS95615.1"/>
    <property type="molecule type" value="Genomic_DNA"/>
</dbReference>
<dbReference type="InterPro" id="IPR036322">
    <property type="entry name" value="WD40_repeat_dom_sf"/>
</dbReference>
<protein>
    <submittedName>
        <fullName evidence="2">Uncharacterized protein</fullName>
    </submittedName>
</protein>
<evidence type="ECO:0000256" key="1">
    <source>
        <dbReference type="ARBA" id="ARBA00022737"/>
    </source>
</evidence>
<dbReference type="InterPro" id="IPR001680">
    <property type="entry name" value="WD40_rpt"/>
</dbReference>
<dbReference type="Gene3D" id="2.130.10.10">
    <property type="entry name" value="YVTN repeat-like/Quinoprotein amine dehydrogenase"/>
    <property type="match status" value="1"/>
</dbReference>
<gene>
    <name evidence="2" type="ORF">TRFO_38277</name>
</gene>
<dbReference type="InterPro" id="IPR051242">
    <property type="entry name" value="WD-EF-hand_domain"/>
</dbReference>
<dbReference type="AlphaFoldDB" id="A0A1J4JBK1"/>
<accession>A0A1J4JBK1</accession>
<dbReference type="GeneID" id="94846653"/>
<dbReference type="SUPFAM" id="SSF50978">
    <property type="entry name" value="WD40 repeat-like"/>
    <property type="match status" value="1"/>
</dbReference>
<dbReference type="PANTHER" id="PTHR44324:SF4">
    <property type="entry name" value="WD40 REPEAT DOMAIN 95"/>
    <property type="match status" value="1"/>
</dbReference>